<keyword evidence="2" id="KW-1185">Reference proteome</keyword>
<dbReference type="STRING" id="200361.A0A453CBE9"/>
<dbReference type="AlphaFoldDB" id="A0A453CBE9"/>
<evidence type="ECO:0000313" key="1">
    <source>
        <dbReference type="EnsemblPlants" id="AET2Gv20797300.1"/>
    </source>
</evidence>
<dbReference type="EnsemblPlants" id="AET2Gv20797300.1">
    <property type="protein sequence ID" value="AET2Gv20797300.1"/>
    <property type="gene ID" value="AET2Gv20797300"/>
</dbReference>
<evidence type="ECO:0008006" key="3">
    <source>
        <dbReference type="Google" id="ProtNLM"/>
    </source>
</evidence>
<proteinExistence type="predicted"/>
<accession>A0A453CBE9</accession>
<evidence type="ECO:0000313" key="2">
    <source>
        <dbReference type="Proteomes" id="UP000015105"/>
    </source>
</evidence>
<reference evidence="2" key="2">
    <citation type="journal article" date="2017" name="Nat. Plants">
        <title>The Aegilops tauschii genome reveals multiple impacts of transposons.</title>
        <authorList>
            <person name="Zhao G."/>
            <person name="Zou C."/>
            <person name="Li K."/>
            <person name="Wang K."/>
            <person name="Li T."/>
            <person name="Gao L."/>
            <person name="Zhang X."/>
            <person name="Wang H."/>
            <person name="Yang Z."/>
            <person name="Liu X."/>
            <person name="Jiang W."/>
            <person name="Mao L."/>
            <person name="Kong X."/>
            <person name="Jiao Y."/>
            <person name="Jia J."/>
        </authorList>
    </citation>
    <scope>NUCLEOTIDE SEQUENCE [LARGE SCALE GENOMIC DNA]</scope>
    <source>
        <strain evidence="2">cv. AL8/78</strain>
    </source>
</reference>
<dbReference type="Gramene" id="AET2Gv20797300.1">
    <property type="protein sequence ID" value="AET2Gv20797300.1"/>
    <property type="gene ID" value="AET2Gv20797300"/>
</dbReference>
<protein>
    <recommendedName>
        <fullName evidence="3">Reverse transcriptase domain-containing protein</fullName>
    </recommendedName>
</protein>
<reference evidence="1" key="4">
    <citation type="submission" date="2019-03" db="UniProtKB">
        <authorList>
            <consortium name="EnsemblPlants"/>
        </authorList>
    </citation>
    <scope>IDENTIFICATION</scope>
</reference>
<organism evidence="1 2">
    <name type="scientific">Aegilops tauschii subsp. strangulata</name>
    <name type="common">Goatgrass</name>
    <dbReference type="NCBI Taxonomy" id="200361"/>
    <lineage>
        <taxon>Eukaryota</taxon>
        <taxon>Viridiplantae</taxon>
        <taxon>Streptophyta</taxon>
        <taxon>Embryophyta</taxon>
        <taxon>Tracheophyta</taxon>
        <taxon>Spermatophyta</taxon>
        <taxon>Magnoliopsida</taxon>
        <taxon>Liliopsida</taxon>
        <taxon>Poales</taxon>
        <taxon>Poaceae</taxon>
        <taxon>BOP clade</taxon>
        <taxon>Pooideae</taxon>
        <taxon>Triticodae</taxon>
        <taxon>Triticeae</taxon>
        <taxon>Triticinae</taxon>
        <taxon>Aegilops</taxon>
    </lineage>
</organism>
<reference evidence="1" key="3">
    <citation type="journal article" date="2017" name="Nature">
        <title>Genome sequence of the progenitor of the wheat D genome Aegilops tauschii.</title>
        <authorList>
            <person name="Luo M.C."/>
            <person name="Gu Y.Q."/>
            <person name="Puiu D."/>
            <person name="Wang H."/>
            <person name="Twardziok S.O."/>
            <person name="Deal K.R."/>
            <person name="Huo N."/>
            <person name="Zhu T."/>
            <person name="Wang L."/>
            <person name="Wang Y."/>
            <person name="McGuire P.E."/>
            <person name="Liu S."/>
            <person name="Long H."/>
            <person name="Ramasamy R.K."/>
            <person name="Rodriguez J.C."/>
            <person name="Van S.L."/>
            <person name="Yuan L."/>
            <person name="Wang Z."/>
            <person name="Xia Z."/>
            <person name="Xiao L."/>
            <person name="Anderson O.D."/>
            <person name="Ouyang S."/>
            <person name="Liang Y."/>
            <person name="Zimin A.V."/>
            <person name="Pertea G."/>
            <person name="Qi P."/>
            <person name="Bennetzen J.L."/>
            <person name="Dai X."/>
            <person name="Dawson M.W."/>
            <person name="Muller H.G."/>
            <person name="Kugler K."/>
            <person name="Rivarola-Duarte L."/>
            <person name="Spannagl M."/>
            <person name="Mayer K.F.X."/>
            <person name="Lu F.H."/>
            <person name="Bevan M.W."/>
            <person name="Leroy P."/>
            <person name="Li P."/>
            <person name="You F.M."/>
            <person name="Sun Q."/>
            <person name="Liu Z."/>
            <person name="Lyons E."/>
            <person name="Wicker T."/>
            <person name="Salzberg S.L."/>
            <person name="Devos K.M."/>
            <person name="Dvorak J."/>
        </authorList>
    </citation>
    <scope>NUCLEOTIDE SEQUENCE [LARGE SCALE GENOMIC DNA]</scope>
    <source>
        <strain evidence="1">cv. AL8/78</strain>
    </source>
</reference>
<name>A0A453CBE9_AEGTS</name>
<reference evidence="2" key="1">
    <citation type="journal article" date="2014" name="Science">
        <title>Ancient hybridizations among the ancestral genomes of bread wheat.</title>
        <authorList>
            <consortium name="International Wheat Genome Sequencing Consortium,"/>
            <person name="Marcussen T."/>
            <person name="Sandve S.R."/>
            <person name="Heier L."/>
            <person name="Spannagl M."/>
            <person name="Pfeifer M."/>
            <person name="Jakobsen K.S."/>
            <person name="Wulff B.B."/>
            <person name="Steuernagel B."/>
            <person name="Mayer K.F."/>
            <person name="Olsen O.A."/>
        </authorList>
    </citation>
    <scope>NUCLEOTIDE SEQUENCE [LARGE SCALE GENOMIC DNA]</scope>
    <source>
        <strain evidence="2">cv. AL8/78</strain>
    </source>
</reference>
<dbReference type="Proteomes" id="UP000015105">
    <property type="component" value="Chromosome 2D"/>
</dbReference>
<sequence length="74" mass="8257">VLCFDKLYALNGQAFQRLNEALVTLIPKRPDAATLFDYRPISLIHIVAKLFAKVLSLRLAPRLGELVSSNQSAF</sequence>
<reference evidence="1" key="5">
    <citation type="journal article" date="2021" name="G3 (Bethesda)">
        <title>Aegilops tauschii genome assembly Aet v5.0 features greater sequence contiguity and improved annotation.</title>
        <authorList>
            <person name="Wang L."/>
            <person name="Zhu T."/>
            <person name="Rodriguez J.C."/>
            <person name="Deal K.R."/>
            <person name="Dubcovsky J."/>
            <person name="McGuire P.E."/>
            <person name="Lux T."/>
            <person name="Spannagl M."/>
            <person name="Mayer K.F.X."/>
            <person name="Baldrich P."/>
            <person name="Meyers B.C."/>
            <person name="Huo N."/>
            <person name="Gu Y.Q."/>
            <person name="Zhou H."/>
            <person name="Devos K.M."/>
            <person name="Bennetzen J.L."/>
            <person name="Unver T."/>
            <person name="Budak H."/>
            <person name="Gulick P.J."/>
            <person name="Galiba G."/>
            <person name="Kalapos B."/>
            <person name="Nelson D.R."/>
            <person name="Li P."/>
            <person name="You F.M."/>
            <person name="Luo M.C."/>
            <person name="Dvorak J."/>
        </authorList>
    </citation>
    <scope>NUCLEOTIDE SEQUENCE [LARGE SCALE GENOMIC DNA]</scope>
    <source>
        <strain evidence="1">cv. AL8/78</strain>
    </source>
</reference>